<proteinExistence type="predicted"/>
<protein>
    <recommendedName>
        <fullName evidence="3">Retrotransposon gag domain-containing protein</fullName>
    </recommendedName>
</protein>
<organism evidence="1 2">
    <name type="scientific">Linum trigynum</name>
    <dbReference type="NCBI Taxonomy" id="586398"/>
    <lineage>
        <taxon>Eukaryota</taxon>
        <taxon>Viridiplantae</taxon>
        <taxon>Streptophyta</taxon>
        <taxon>Embryophyta</taxon>
        <taxon>Tracheophyta</taxon>
        <taxon>Spermatophyta</taxon>
        <taxon>Magnoliopsida</taxon>
        <taxon>eudicotyledons</taxon>
        <taxon>Gunneridae</taxon>
        <taxon>Pentapetalae</taxon>
        <taxon>rosids</taxon>
        <taxon>fabids</taxon>
        <taxon>Malpighiales</taxon>
        <taxon>Linaceae</taxon>
        <taxon>Linum</taxon>
    </lineage>
</organism>
<reference evidence="1 2" key="1">
    <citation type="submission" date="2024-04" db="EMBL/GenBank/DDBJ databases">
        <authorList>
            <person name="Fracassetti M."/>
        </authorList>
    </citation>
    <scope>NUCLEOTIDE SEQUENCE [LARGE SCALE GENOMIC DNA]</scope>
</reference>
<evidence type="ECO:0000313" key="1">
    <source>
        <dbReference type="EMBL" id="CAL1354087.1"/>
    </source>
</evidence>
<keyword evidence="2" id="KW-1185">Reference proteome</keyword>
<dbReference type="Proteomes" id="UP001497516">
    <property type="component" value="Chromosome 1"/>
</dbReference>
<name>A0AAV2CC58_9ROSI</name>
<gene>
    <name evidence="1" type="ORF">LTRI10_LOCUS1939</name>
</gene>
<dbReference type="EMBL" id="OZ034813">
    <property type="protein sequence ID" value="CAL1354087.1"/>
    <property type="molecule type" value="Genomic_DNA"/>
</dbReference>
<dbReference type="PANTHER" id="PTHR37610">
    <property type="entry name" value="CCHC-TYPE DOMAIN-CONTAINING PROTEIN"/>
    <property type="match status" value="1"/>
</dbReference>
<accession>A0AAV2CC58</accession>
<dbReference type="Pfam" id="PF14223">
    <property type="entry name" value="Retrotran_gag_2"/>
    <property type="match status" value="1"/>
</dbReference>
<sequence length="145" mass="16672">MISSNFGDLLTSSKYGEWVIDVTDALIIKNKIGFVDDTKPKPAQEHKKATWIRCDVVVKGWLRIAMNKEVRSNVRYAKTAREVWVDLKERFSHGSLTQGYELRRLISALWQEKLSVSSFYTQLRTLWEEAQSLSPAEICTCGQCK</sequence>
<dbReference type="PANTHER" id="PTHR37610:SF97">
    <property type="entry name" value="RETROTRANSPOSON GAG DOMAIN-CONTAINING PROTEIN"/>
    <property type="match status" value="1"/>
</dbReference>
<evidence type="ECO:0000313" key="2">
    <source>
        <dbReference type="Proteomes" id="UP001497516"/>
    </source>
</evidence>
<dbReference type="AlphaFoldDB" id="A0AAV2CC58"/>
<evidence type="ECO:0008006" key="3">
    <source>
        <dbReference type="Google" id="ProtNLM"/>
    </source>
</evidence>